<feature type="chain" id="PRO_5047511370" evidence="2">
    <location>
        <begin position="33"/>
        <end position="472"/>
    </location>
</feature>
<gene>
    <name evidence="3" type="ORF">RVF87_05625</name>
</gene>
<reference evidence="3 4" key="1">
    <citation type="journal article" date="2023" name="Virus Evol.">
        <title>Computational host range prediction-The good, the bad, and the ugly.</title>
        <authorList>
            <person name="Howell A.A."/>
            <person name="Versoza C.J."/>
            <person name="Pfeifer S.P."/>
        </authorList>
    </citation>
    <scope>NUCLEOTIDE SEQUENCE [LARGE SCALE GENOMIC DNA]</scope>
    <source>
        <strain evidence="3 4">1610/1b</strain>
    </source>
</reference>
<keyword evidence="4" id="KW-1185">Reference proteome</keyword>
<organism evidence="3 4">
    <name type="scientific">Gordonia hydrophobica</name>
    <dbReference type="NCBI Taxonomy" id="40516"/>
    <lineage>
        <taxon>Bacteria</taxon>
        <taxon>Bacillati</taxon>
        <taxon>Actinomycetota</taxon>
        <taxon>Actinomycetes</taxon>
        <taxon>Mycobacteriales</taxon>
        <taxon>Gordoniaceae</taxon>
        <taxon>Gordonia</taxon>
    </lineage>
</organism>
<name>A0ABZ2U5A8_9ACTN</name>
<proteinExistence type="predicted"/>
<accession>A0ABZ2U5A8</accession>
<dbReference type="EMBL" id="CP136137">
    <property type="protein sequence ID" value="WYY08551.1"/>
    <property type="molecule type" value="Genomic_DNA"/>
</dbReference>
<keyword evidence="2" id="KW-0732">Signal</keyword>
<sequence>MGLSQRTLTAAAAILGTAVLGLATASSGIAGASPSAPDVGPTSTSLMHGDPESTDTTGHPGPGRTGHLAASSIPGGVCAATFIGSDGYPLALCTAYVAGSPPQFATPVVTMFHPRTARVLARLPLAKGQLLGGVYGFLDAKNRVVVADGSGRILRVGHHRTARGWQLRIDEATDVARYLGGDGITGLAPDYAGRTWFATTAGVIGTVLPDGRVGVTRLPRGEQLGNGLTIRRGGASVLTTHALYEMKADADGVPRTVWRRSYDRGVARKPGQLTWGSGTTPTYFGPGGDGWVAIVDSAAVPELIVYRSDDGSQVCRMRAFAARNQGTENSLMAWGTSLVIPSTYGFGYPPMAVTGPSVPAGAPFRGGMTRVDVFDGGCHRVWETTTDRMATLPRLSRADGLIHGLAYGPYRPGPQQLGPVNYAAVDFQTGRRVVTRQVGTAPFDEPLQLTGMIAPDGVLWQGTATRMLKIAP</sequence>
<evidence type="ECO:0000256" key="1">
    <source>
        <dbReference type="SAM" id="MobiDB-lite"/>
    </source>
</evidence>
<evidence type="ECO:0000256" key="2">
    <source>
        <dbReference type="SAM" id="SignalP"/>
    </source>
</evidence>
<protein>
    <submittedName>
        <fullName evidence="3">Uncharacterized protein</fullName>
    </submittedName>
</protein>
<feature type="region of interest" description="Disordered" evidence="1">
    <location>
        <begin position="31"/>
        <end position="68"/>
    </location>
</feature>
<feature type="signal peptide" evidence="2">
    <location>
        <begin position="1"/>
        <end position="32"/>
    </location>
</feature>
<evidence type="ECO:0000313" key="4">
    <source>
        <dbReference type="Proteomes" id="UP001479933"/>
    </source>
</evidence>
<evidence type="ECO:0000313" key="3">
    <source>
        <dbReference type="EMBL" id="WYY08551.1"/>
    </source>
</evidence>
<dbReference type="Proteomes" id="UP001479933">
    <property type="component" value="Chromosome"/>
</dbReference>
<dbReference type="RefSeq" id="WP_066171606.1">
    <property type="nucleotide sequence ID" value="NZ_CP136137.1"/>
</dbReference>